<feature type="domain" description="Tyrosine-protein phosphatase" evidence="6">
    <location>
        <begin position="41"/>
        <end position="189"/>
    </location>
</feature>
<dbReference type="OrthoDB" id="273181at2759"/>
<name>E9AKC6_LEIMU</name>
<keyword evidence="4" id="KW-0904">Protein phosphatase</keyword>
<dbReference type="InterPro" id="IPR020422">
    <property type="entry name" value="TYR_PHOSPHATASE_DUAL_dom"/>
</dbReference>
<dbReference type="Proteomes" id="UP000007259">
    <property type="component" value="Chromosome 5"/>
</dbReference>
<keyword evidence="3 8" id="KW-0378">Hydrolase</keyword>
<dbReference type="Pfam" id="PF00782">
    <property type="entry name" value="DSPc"/>
    <property type="match status" value="1"/>
</dbReference>
<dbReference type="RefSeq" id="XP_003871910.1">
    <property type="nucleotide sequence ID" value="XM_003871861.1"/>
</dbReference>
<feature type="region of interest" description="Disordered" evidence="5">
    <location>
        <begin position="187"/>
        <end position="344"/>
    </location>
</feature>
<dbReference type="SUPFAM" id="SSF52799">
    <property type="entry name" value="(Phosphotyrosine protein) phosphatases II"/>
    <property type="match status" value="1"/>
</dbReference>
<evidence type="ECO:0000256" key="4">
    <source>
        <dbReference type="ARBA" id="ARBA00022912"/>
    </source>
</evidence>
<dbReference type="InterPro" id="IPR000340">
    <property type="entry name" value="Dual-sp_phosphatase_cat-dom"/>
</dbReference>
<dbReference type="InterPro" id="IPR016130">
    <property type="entry name" value="Tyr_Pase_AS"/>
</dbReference>
<organism evidence="8 9">
    <name type="scientific">Leishmania mexicana (strain MHOM/GT/2001/U1103)</name>
    <dbReference type="NCBI Taxonomy" id="929439"/>
    <lineage>
        <taxon>Eukaryota</taxon>
        <taxon>Discoba</taxon>
        <taxon>Euglenozoa</taxon>
        <taxon>Kinetoplastea</taxon>
        <taxon>Metakinetoplastina</taxon>
        <taxon>Trypanosomatida</taxon>
        <taxon>Trypanosomatidae</taxon>
        <taxon>Leishmaniinae</taxon>
        <taxon>Leishmania</taxon>
    </lineage>
</organism>
<dbReference type="OMA" id="AVGSWKD"/>
<dbReference type="PROSITE" id="PS50054">
    <property type="entry name" value="TYR_PHOSPHATASE_DUAL"/>
    <property type="match status" value="1"/>
</dbReference>
<feature type="region of interest" description="Disordered" evidence="5">
    <location>
        <begin position="453"/>
        <end position="573"/>
    </location>
</feature>
<feature type="compositionally biased region" description="Polar residues" evidence="5">
    <location>
        <begin position="304"/>
        <end position="313"/>
    </location>
</feature>
<feature type="compositionally biased region" description="Polar residues" evidence="5">
    <location>
        <begin position="323"/>
        <end position="334"/>
    </location>
</feature>
<dbReference type="GO" id="GO:0017017">
    <property type="term" value="F:MAP kinase tyrosine/serine/threonine phosphatase activity"/>
    <property type="evidence" value="ECO:0007669"/>
    <property type="project" value="TreeGrafter"/>
</dbReference>
<gene>
    <name evidence="8" type="ORF">LMXM_05_0220</name>
</gene>
<evidence type="ECO:0000256" key="5">
    <source>
        <dbReference type="SAM" id="MobiDB-lite"/>
    </source>
</evidence>
<dbReference type="PANTHER" id="PTHR10159:SF532">
    <property type="entry name" value="SPECIFICITY PROTEIN PHOSPHATASE, PUTATIVE-RELATED"/>
    <property type="match status" value="1"/>
</dbReference>
<evidence type="ECO:0000313" key="8">
    <source>
        <dbReference type="EMBL" id="CBZ23377.1"/>
    </source>
</evidence>
<feature type="compositionally biased region" description="Polar residues" evidence="5">
    <location>
        <begin position="470"/>
        <end position="480"/>
    </location>
</feature>
<dbReference type="InterPro" id="IPR000387">
    <property type="entry name" value="Tyr_Pase_dom"/>
</dbReference>
<dbReference type="SMART" id="SM00195">
    <property type="entry name" value="DSPc"/>
    <property type="match status" value="1"/>
</dbReference>
<feature type="domain" description="Tyrosine specific protein phosphatases" evidence="7">
    <location>
        <begin position="110"/>
        <end position="167"/>
    </location>
</feature>
<feature type="compositionally biased region" description="Low complexity" evidence="5">
    <location>
        <begin position="284"/>
        <end position="303"/>
    </location>
</feature>
<dbReference type="PROSITE" id="PS50056">
    <property type="entry name" value="TYR_PHOSPHATASE_2"/>
    <property type="match status" value="1"/>
</dbReference>
<accession>E9AKC6</accession>
<dbReference type="EMBL" id="FR799558">
    <property type="protein sequence ID" value="CBZ23377.1"/>
    <property type="molecule type" value="Genomic_DNA"/>
</dbReference>
<dbReference type="InterPro" id="IPR029021">
    <property type="entry name" value="Prot-tyrosine_phosphatase-like"/>
</dbReference>
<proteinExistence type="inferred from homology"/>
<dbReference type="EC" id="3.1.3.48" evidence="2"/>
<dbReference type="GO" id="GO:0008330">
    <property type="term" value="F:protein tyrosine/threonine phosphatase activity"/>
    <property type="evidence" value="ECO:0007669"/>
    <property type="project" value="TreeGrafter"/>
</dbReference>
<feature type="region of interest" description="Disordered" evidence="5">
    <location>
        <begin position="601"/>
        <end position="627"/>
    </location>
</feature>
<dbReference type="PROSITE" id="PS00383">
    <property type="entry name" value="TYR_PHOSPHATASE_1"/>
    <property type="match status" value="1"/>
</dbReference>
<dbReference type="VEuPathDB" id="TriTrypDB:LmxM.05.0220"/>
<feature type="compositionally biased region" description="Polar residues" evidence="5">
    <location>
        <begin position="226"/>
        <end position="245"/>
    </location>
</feature>
<protein>
    <recommendedName>
        <fullName evidence="2">protein-tyrosine-phosphatase</fullName>
        <ecNumber evidence="2">3.1.3.48</ecNumber>
    </recommendedName>
</protein>
<feature type="region of interest" description="Disordered" evidence="5">
    <location>
        <begin position="361"/>
        <end position="394"/>
    </location>
</feature>
<dbReference type="KEGG" id="lmi:LMXM_05_0220"/>
<evidence type="ECO:0000256" key="1">
    <source>
        <dbReference type="ARBA" id="ARBA00008601"/>
    </source>
</evidence>
<evidence type="ECO:0000259" key="7">
    <source>
        <dbReference type="PROSITE" id="PS50056"/>
    </source>
</evidence>
<dbReference type="Gene3D" id="3.90.190.10">
    <property type="entry name" value="Protein tyrosine phosphatase superfamily"/>
    <property type="match status" value="1"/>
</dbReference>
<feature type="compositionally biased region" description="Polar residues" evidence="5">
    <location>
        <begin position="517"/>
        <end position="528"/>
    </location>
</feature>
<dbReference type="CDD" id="cd14498">
    <property type="entry name" value="DSP"/>
    <property type="match status" value="1"/>
</dbReference>
<evidence type="ECO:0000256" key="3">
    <source>
        <dbReference type="ARBA" id="ARBA00022801"/>
    </source>
</evidence>
<dbReference type="GO" id="GO:0033550">
    <property type="term" value="F:MAP kinase tyrosine phosphatase activity"/>
    <property type="evidence" value="ECO:0007669"/>
    <property type="project" value="TreeGrafter"/>
</dbReference>
<evidence type="ECO:0000256" key="2">
    <source>
        <dbReference type="ARBA" id="ARBA00013064"/>
    </source>
</evidence>
<evidence type="ECO:0000313" key="9">
    <source>
        <dbReference type="Proteomes" id="UP000007259"/>
    </source>
</evidence>
<dbReference type="GO" id="GO:0043409">
    <property type="term" value="P:negative regulation of MAPK cascade"/>
    <property type="evidence" value="ECO:0007669"/>
    <property type="project" value="TreeGrafter"/>
</dbReference>
<dbReference type="GO" id="GO:0005737">
    <property type="term" value="C:cytoplasm"/>
    <property type="evidence" value="ECO:0007669"/>
    <property type="project" value="TreeGrafter"/>
</dbReference>
<reference evidence="8 9" key="1">
    <citation type="journal article" date="2011" name="Genome Res.">
        <title>Chromosome and gene copy number variation allow major structural change between species and strains of Leishmania.</title>
        <authorList>
            <person name="Rogers M.B."/>
            <person name="Hilley J.D."/>
            <person name="Dickens N.J."/>
            <person name="Wilkes J."/>
            <person name="Bates P.A."/>
            <person name="Depledge D.P."/>
            <person name="Harris D."/>
            <person name="Her Y."/>
            <person name="Herzyk P."/>
            <person name="Imamura H."/>
            <person name="Otto T.D."/>
            <person name="Sanders M."/>
            <person name="Seeger K."/>
            <person name="Dujardin J.C."/>
            <person name="Berriman M."/>
            <person name="Smith D.F."/>
            <person name="Hertz-Fowler C."/>
            <person name="Mottram J.C."/>
        </authorList>
    </citation>
    <scope>NUCLEOTIDE SEQUENCE [LARGE SCALE GENOMIC DNA]</scope>
    <source>
        <strain evidence="8 9">MHOM/GT/2001/U1103</strain>
    </source>
</reference>
<keyword evidence="9" id="KW-1185">Reference proteome</keyword>
<dbReference type="AlphaFoldDB" id="E9AKC6"/>
<sequence>MSKCKRCLQNLNGPAFDLKAVQEAQHTFLEEESVCNAAQAYPMSDITSLLAVGSWKDASNPELLKAHNIRYVLNVAKELIPTEEKMIAQNNDIVSEWIPMSDSHTQDVSEHLIKAFRFIERARSEHSRVLVHCRRGISRSAAIIVAYLMASEHRSYEEALKFVTERRSCVSLNLAFQERLSEFVPSSEFFHGPPTQQQQQQPETASPPSTSSFNSLLPTLAGVASRTDSGHASHSTQPQPVQESDQPLLLPPEYHSVTNSSRARSGVHTALSQSLGPLKMGKQARVSCSATSTSTSASTRVTSGKSGKSTSLEKTSRSHAPPKQQQSRRGSASPPTFALTSTAAGSSARLAATAVIPGIQSAEDEVMTTPAPESVGSRDDGDDEVEEPCSPMGVHGRRALTRLNCAQVNRSSASAGSRLHLSRAYSGEKEVFTTTTAMTTTVTTTLMHISKCGPDGMPAEANEVGDSEVRYSSSSANTSESHLHLHHSPRAPAQRGSAFDVSDDDADDSGSIAGTSTPLSLQKTSQRNPRVRKALSANFTGAPVSVNESNSSEGRQDFAAGECNSSPTATGGGNAMGTAVAMDGLLATRYGTQCAFNEEGVAPQSPTTAHSSPVVAGVTSRASSLSG</sequence>
<feature type="compositionally biased region" description="Low complexity" evidence="5">
    <location>
        <begin position="193"/>
        <end position="212"/>
    </location>
</feature>
<evidence type="ECO:0000259" key="6">
    <source>
        <dbReference type="PROSITE" id="PS50054"/>
    </source>
</evidence>
<dbReference type="GeneID" id="13453018"/>
<comment type="similarity">
    <text evidence="1">Belongs to the protein-tyrosine phosphatase family. Non-receptor class dual specificity subfamily.</text>
</comment>
<dbReference type="PhylomeDB" id="E9AKC6"/>
<dbReference type="PANTHER" id="PTHR10159">
    <property type="entry name" value="DUAL SPECIFICITY PROTEIN PHOSPHATASE"/>
    <property type="match status" value="1"/>
</dbReference>